<sequence>MSSQVKSSGIFYGLPEYASGQEKQSVLVAGANGITGAHVTKVLNEHPERWSNVYALSRKPPSQPLGGNVTYLSIDLLNSPEQIAKGLEKTGPITEVTRYSDYVLFAAYIQTPPKEGGGLWSDTAEMGATLLLSNLLEALKISKKIPKRFVLQTGGKHYGVHIGPTLNPMEESDPRYLKEENFYFPQEDLLWKWAEETGATWNVTRPGFIIGAVPEAAMSIALALALYATIQKELDQPLEFHGDGTAWAIEKQVTSSRLTYRAEWLFQTPTTANEILNIADGGSFSYGKFWPILAAAFGVRYEVPKEEDAAYQTITMPQTLPPRGFGPAGSFRISGSFDAWSQRPEVLAKWAELKAKYGLEHRNDPFENHGDVFGLLDGETLGNWGRSISMNKNRKLGWHGFVDSADSFLATFEELVDLKMIPPFKTPEKLEVKYTGC</sequence>
<dbReference type="PANTHER" id="PTHR32487:SF29">
    <property type="entry name" value="NAD-DEPENDENT EPIMERASE_DEHYDRATASE DOMAIN-CONTAINING PROTEIN"/>
    <property type="match status" value="1"/>
</dbReference>
<dbReference type="RefSeq" id="XP_056039878.1">
    <property type="nucleotide sequence ID" value="XM_056190634.1"/>
</dbReference>
<keyword evidence="3" id="KW-1185">Reference proteome</keyword>
<evidence type="ECO:0000313" key="2">
    <source>
        <dbReference type="EMBL" id="KAJ8096428.1"/>
    </source>
</evidence>
<gene>
    <name evidence="2" type="ORF">POJ06DRAFT_297905</name>
</gene>
<dbReference type="AlphaFoldDB" id="A0AAD7VP01"/>
<accession>A0AAD7VP01</accession>
<dbReference type="GeneID" id="80885800"/>
<dbReference type="PANTHER" id="PTHR32487">
    <property type="entry name" value="3-OXO-DELTA(4,5)-STEROID 5-BETA-REDUCTASE"/>
    <property type="match status" value="1"/>
</dbReference>
<proteinExistence type="predicted"/>
<evidence type="ECO:0000259" key="1">
    <source>
        <dbReference type="Pfam" id="PF22917"/>
    </source>
</evidence>
<dbReference type="Pfam" id="PF22917">
    <property type="entry name" value="PRISE"/>
    <property type="match status" value="1"/>
</dbReference>
<name>A0AAD7VP01_9ASCO</name>
<protein>
    <recommendedName>
        <fullName evidence="1">PRISE-like Rossmann-fold domain-containing protein</fullName>
    </recommendedName>
</protein>
<dbReference type="EMBL" id="JARPMG010000018">
    <property type="protein sequence ID" value="KAJ8096428.1"/>
    <property type="molecule type" value="Genomic_DNA"/>
</dbReference>
<comment type="caution">
    <text evidence="2">The sequence shown here is derived from an EMBL/GenBank/DDBJ whole genome shotgun (WGS) entry which is preliminary data.</text>
</comment>
<dbReference type="Proteomes" id="UP001217417">
    <property type="component" value="Unassembled WGS sequence"/>
</dbReference>
<dbReference type="Gene3D" id="3.40.50.720">
    <property type="entry name" value="NAD(P)-binding Rossmann-like Domain"/>
    <property type="match status" value="1"/>
</dbReference>
<organism evidence="2 3">
    <name type="scientific">Lipomyces tetrasporus</name>
    <dbReference type="NCBI Taxonomy" id="54092"/>
    <lineage>
        <taxon>Eukaryota</taxon>
        <taxon>Fungi</taxon>
        <taxon>Dikarya</taxon>
        <taxon>Ascomycota</taxon>
        <taxon>Saccharomycotina</taxon>
        <taxon>Lipomycetes</taxon>
        <taxon>Lipomycetales</taxon>
        <taxon>Lipomycetaceae</taxon>
        <taxon>Lipomyces</taxon>
    </lineage>
</organism>
<reference evidence="2" key="1">
    <citation type="submission" date="2023-03" db="EMBL/GenBank/DDBJ databases">
        <title>Near-Complete genome sequence of Lipomyces tetrasporous NRRL Y-64009, an oleaginous yeast capable of growing on lignocellulosic hydrolysates.</title>
        <authorList>
            <consortium name="Lawrence Berkeley National Laboratory"/>
            <person name="Jagtap S.S."/>
            <person name="Liu J.-J."/>
            <person name="Walukiewicz H.E."/>
            <person name="Pangilinan J."/>
            <person name="Lipzen A."/>
            <person name="Ahrendt S."/>
            <person name="Koriabine M."/>
            <person name="Cobaugh K."/>
            <person name="Salamov A."/>
            <person name="Yoshinaga Y."/>
            <person name="Ng V."/>
            <person name="Daum C."/>
            <person name="Grigoriev I.V."/>
            <person name="Slininger P.J."/>
            <person name="Dien B.S."/>
            <person name="Jin Y.-S."/>
            <person name="Rao C.V."/>
        </authorList>
    </citation>
    <scope>NUCLEOTIDE SEQUENCE</scope>
    <source>
        <strain evidence="2">NRRL Y-64009</strain>
    </source>
</reference>
<dbReference type="InterPro" id="IPR036291">
    <property type="entry name" value="NAD(P)-bd_dom_sf"/>
</dbReference>
<evidence type="ECO:0000313" key="3">
    <source>
        <dbReference type="Proteomes" id="UP001217417"/>
    </source>
</evidence>
<dbReference type="SUPFAM" id="SSF51735">
    <property type="entry name" value="NAD(P)-binding Rossmann-fold domains"/>
    <property type="match status" value="1"/>
</dbReference>
<dbReference type="InterPro" id="IPR055222">
    <property type="entry name" value="PRISE-like_Rossmann-fold"/>
</dbReference>
<feature type="domain" description="PRISE-like Rossmann-fold" evidence="1">
    <location>
        <begin position="27"/>
        <end position="308"/>
    </location>
</feature>